<keyword evidence="2" id="KW-1185">Reference proteome</keyword>
<gene>
    <name evidence="1" type="ORF">CJ030_MR5G010372</name>
</gene>
<reference evidence="1 2" key="1">
    <citation type="journal article" date="2019" name="Plant Biotechnol. J.">
        <title>The red bayberry genome and genetic basis of sex determination.</title>
        <authorList>
            <person name="Jia H.M."/>
            <person name="Jia H.J."/>
            <person name="Cai Q.L."/>
            <person name="Wang Y."/>
            <person name="Zhao H.B."/>
            <person name="Yang W.F."/>
            <person name="Wang G.Y."/>
            <person name="Li Y.H."/>
            <person name="Zhan D.L."/>
            <person name="Shen Y.T."/>
            <person name="Niu Q.F."/>
            <person name="Chang L."/>
            <person name="Qiu J."/>
            <person name="Zhao L."/>
            <person name="Xie H.B."/>
            <person name="Fu W.Y."/>
            <person name="Jin J."/>
            <person name="Li X.W."/>
            <person name="Jiao Y."/>
            <person name="Zhou C.C."/>
            <person name="Tu T."/>
            <person name="Chai C.Y."/>
            <person name="Gao J.L."/>
            <person name="Fan L.J."/>
            <person name="van de Weg E."/>
            <person name="Wang J.Y."/>
            <person name="Gao Z.S."/>
        </authorList>
    </citation>
    <scope>NUCLEOTIDE SEQUENCE [LARGE SCALE GENOMIC DNA]</scope>
    <source>
        <tissue evidence="1">Leaves</tissue>
    </source>
</reference>
<proteinExistence type="predicted"/>
<dbReference type="EMBL" id="RXIC02000023">
    <property type="protein sequence ID" value="KAB1214482.1"/>
    <property type="molecule type" value="Genomic_DNA"/>
</dbReference>
<organism evidence="1 2">
    <name type="scientific">Morella rubra</name>
    <name type="common">Chinese bayberry</name>
    <dbReference type="NCBI Taxonomy" id="262757"/>
    <lineage>
        <taxon>Eukaryota</taxon>
        <taxon>Viridiplantae</taxon>
        <taxon>Streptophyta</taxon>
        <taxon>Embryophyta</taxon>
        <taxon>Tracheophyta</taxon>
        <taxon>Spermatophyta</taxon>
        <taxon>Magnoliopsida</taxon>
        <taxon>eudicotyledons</taxon>
        <taxon>Gunneridae</taxon>
        <taxon>Pentapetalae</taxon>
        <taxon>rosids</taxon>
        <taxon>fabids</taxon>
        <taxon>Fagales</taxon>
        <taxon>Myricaceae</taxon>
        <taxon>Morella</taxon>
    </lineage>
</organism>
<comment type="caution">
    <text evidence="1">The sequence shown here is derived from an EMBL/GenBank/DDBJ whole genome shotgun (WGS) entry which is preliminary data.</text>
</comment>
<protein>
    <submittedName>
        <fullName evidence="1">Uncharacterized protein</fullName>
    </submittedName>
</protein>
<dbReference type="Proteomes" id="UP000516437">
    <property type="component" value="Chromosome 5"/>
</dbReference>
<dbReference type="AlphaFoldDB" id="A0A6A1VNL1"/>
<dbReference type="OrthoDB" id="1805502at2759"/>
<sequence>MAQETASVPMYVDDFYFSVLADDESKNQAFLVSDAKYAEELQFQEVMMGSLITSQMANNGASSSSSPMVQLSLPPAMLLVIPPIPIPNPEPVEGTEEAGAPSSFAIDVEENGLNIVVVAREIRYGAEKLH</sequence>
<accession>A0A6A1VNL1</accession>
<name>A0A6A1VNL1_9ROSI</name>
<evidence type="ECO:0000313" key="1">
    <source>
        <dbReference type="EMBL" id="KAB1214482.1"/>
    </source>
</evidence>
<evidence type="ECO:0000313" key="2">
    <source>
        <dbReference type="Proteomes" id="UP000516437"/>
    </source>
</evidence>